<evidence type="ECO:0000256" key="4">
    <source>
        <dbReference type="SAM" id="MobiDB-lite"/>
    </source>
</evidence>
<dbReference type="PANTHER" id="PTHR43255:SF2">
    <property type="entry name" value="HETERODISULFIDE REDUCTASE RELATED PROTEIN"/>
    <property type="match status" value="1"/>
</dbReference>
<dbReference type="PANTHER" id="PTHR43255">
    <property type="entry name" value="IRON-SULFUR-BINDING OXIDOREDUCTASE FADF-RELATED-RELATED"/>
    <property type="match status" value="1"/>
</dbReference>
<evidence type="ECO:0000313" key="7">
    <source>
        <dbReference type="Proteomes" id="UP000184550"/>
    </source>
</evidence>
<keyword evidence="3" id="KW-0411">Iron-sulfur</keyword>
<keyword evidence="7" id="KW-1185">Reference proteome</keyword>
<dbReference type="Gene3D" id="1.10.1060.10">
    <property type="entry name" value="Alpha-helical ferredoxin"/>
    <property type="match status" value="1"/>
</dbReference>
<accession>A0A7Z9DX29</accession>
<proteinExistence type="predicted"/>
<dbReference type="OrthoDB" id="9794954at2"/>
<evidence type="ECO:0000256" key="2">
    <source>
        <dbReference type="ARBA" id="ARBA00023004"/>
    </source>
</evidence>
<evidence type="ECO:0000259" key="5">
    <source>
        <dbReference type="Pfam" id="PF13183"/>
    </source>
</evidence>
<feature type="domain" description="4Fe-4S ferredoxin-type" evidence="5">
    <location>
        <begin position="48"/>
        <end position="108"/>
    </location>
</feature>
<name>A0A7Z9DX29_9CYAN</name>
<keyword evidence="2" id="KW-0408">Iron</keyword>
<dbReference type="InterPro" id="IPR017896">
    <property type="entry name" value="4Fe4S_Fe-S-bd"/>
</dbReference>
<sequence length="201" mass="22205">MATKSTKSTKSKKFVFGLKVDRQLDGDKMNSDFIKKVLAEGGNGAAIAACMQCGTCSGGCTNIDLMDMSPRTLILMVQRGEWEKVLKSNALWMCSSCYICTSRCPRGVRPSDVIEAVKALAIRQGIENDATRFNEIFVELVQKRGILFEPELMQKYGGLPAMIEQAELGIKLTLKGKMSPFPEKVKDPKKFSEALEKAKKP</sequence>
<dbReference type="GO" id="GO:0005886">
    <property type="term" value="C:plasma membrane"/>
    <property type="evidence" value="ECO:0007669"/>
    <property type="project" value="TreeGrafter"/>
</dbReference>
<feature type="compositionally biased region" description="Basic and acidic residues" evidence="4">
    <location>
        <begin position="183"/>
        <end position="201"/>
    </location>
</feature>
<dbReference type="PROSITE" id="PS00198">
    <property type="entry name" value="4FE4S_FER_1"/>
    <property type="match status" value="1"/>
</dbReference>
<dbReference type="InterPro" id="IPR051460">
    <property type="entry name" value="HdrC_iron-sulfur_subunit"/>
</dbReference>
<dbReference type="InterPro" id="IPR017900">
    <property type="entry name" value="4Fe4S_Fe_S_CS"/>
</dbReference>
<evidence type="ECO:0000313" key="6">
    <source>
        <dbReference type="EMBL" id="VXD13668.1"/>
    </source>
</evidence>
<comment type="caution">
    <text evidence="6">The sequence shown here is derived from an EMBL/GenBank/DDBJ whole genome shotgun (WGS) entry which is preliminary data.</text>
</comment>
<dbReference type="Pfam" id="PF13183">
    <property type="entry name" value="Fer4_8"/>
    <property type="match status" value="1"/>
</dbReference>
<dbReference type="SUPFAM" id="SSF46548">
    <property type="entry name" value="alpha-helical ferredoxin"/>
    <property type="match status" value="1"/>
</dbReference>
<dbReference type="GO" id="GO:0051536">
    <property type="term" value="F:iron-sulfur cluster binding"/>
    <property type="evidence" value="ECO:0007669"/>
    <property type="project" value="UniProtKB-KW"/>
</dbReference>
<evidence type="ECO:0000256" key="3">
    <source>
        <dbReference type="ARBA" id="ARBA00023014"/>
    </source>
</evidence>
<feature type="region of interest" description="Disordered" evidence="4">
    <location>
        <begin position="179"/>
        <end position="201"/>
    </location>
</feature>
<evidence type="ECO:0000256" key="1">
    <source>
        <dbReference type="ARBA" id="ARBA00022723"/>
    </source>
</evidence>
<dbReference type="InterPro" id="IPR009051">
    <property type="entry name" value="Helical_ferredxn"/>
</dbReference>
<reference evidence="6" key="1">
    <citation type="submission" date="2019-10" db="EMBL/GenBank/DDBJ databases">
        <authorList>
            <consortium name="Genoscope - CEA"/>
            <person name="William W."/>
        </authorList>
    </citation>
    <scope>NUCLEOTIDE SEQUENCE [LARGE SCALE GENOMIC DNA]</scope>
    <source>
        <strain evidence="6">BBR_PRJEB10992</strain>
    </source>
</reference>
<organism evidence="6 7">
    <name type="scientific">Planktothrix serta PCC 8927</name>
    <dbReference type="NCBI Taxonomy" id="671068"/>
    <lineage>
        <taxon>Bacteria</taxon>
        <taxon>Bacillati</taxon>
        <taxon>Cyanobacteriota</taxon>
        <taxon>Cyanophyceae</taxon>
        <taxon>Oscillatoriophycideae</taxon>
        <taxon>Oscillatoriales</taxon>
        <taxon>Microcoleaceae</taxon>
        <taxon>Planktothrix</taxon>
    </lineage>
</organism>
<keyword evidence="1" id="KW-0479">Metal-binding</keyword>
<protein>
    <recommendedName>
        <fullName evidence="5">4Fe-4S ferredoxin-type domain-containing protein</fullName>
    </recommendedName>
</protein>
<dbReference type="Proteomes" id="UP000184550">
    <property type="component" value="Unassembled WGS sequence"/>
</dbReference>
<dbReference type="RefSeq" id="WP_083618419.1">
    <property type="nucleotide sequence ID" value="NZ_LR734844.1"/>
</dbReference>
<dbReference type="AlphaFoldDB" id="A0A7Z9DX29"/>
<gene>
    <name evidence="6" type="ORF">PL8927_270087</name>
</gene>
<dbReference type="EMBL" id="CZCU02000099">
    <property type="protein sequence ID" value="VXD13668.1"/>
    <property type="molecule type" value="Genomic_DNA"/>
</dbReference>
<dbReference type="GO" id="GO:0046872">
    <property type="term" value="F:metal ion binding"/>
    <property type="evidence" value="ECO:0007669"/>
    <property type="project" value="UniProtKB-KW"/>
</dbReference>